<reference evidence="2" key="1">
    <citation type="submission" date="2023-12" db="EMBL/GenBank/DDBJ databases">
        <title>Genome assembly of Anisodus tanguticus.</title>
        <authorList>
            <person name="Wang Y.-J."/>
        </authorList>
    </citation>
    <scope>NUCLEOTIDE SEQUENCE</scope>
    <source>
        <strain evidence="2">KB-2021</strain>
        <tissue evidence="2">Leaf</tissue>
    </source>
</reference>
<dbReference type="AlphaFoldDB" id="A0AAE1UXY5"/>
<dbReference type="PROSITE" id="PS51382">
    <property type="entry name" value="SPX"/>
    <property type="match status" value="1"/>
</dbReference>
<name>A0AAE1UXY5_9SOLA</name>
<dbReference type="Pfam" id="PF03105">
    <property type="entry name" value="SPX"/>
    <property type="match status" value="1"/>
</dbReference>
<feature type="domain" description="SPX" evidence="1">
    <location>
        <begin position="59"/>
        <end position="105"/>
    </location>
</feature>
<protein>
    <recommendedName>
        <fullName evidence="1">SPX domain-containing protein</fullName>
    </recommendedName>
</protein>
<sequence length="105" mass="12379">MVDSMILCSLVREILIVKGTCENGCFWKEVEGQTDPRMARILHQLQLMKKQVKQYVKMVAFGKKLKDRQIQEWQGYYINYKLMKKKVKQYGNQIKAGALDYRTVS</sequence>
<dbReference type="InterPro" id="IPR004331">
    <property type="entry name" value="SPX_dom"/>
</dbReference>
<dbReference type="EMBL" id="JAVYJV010000022">
    <property type="protein sequence ID" value="KAK4341334.1"/>
    <property type="molecule type" value="Genomic_DNA"/>
</dbReference>
<dbReference type="Proteomes" id="UP001291623">
    <property type="component" value="Unassembled WGS sequence"/>
</dbReference>
<comment type="caution">
    <text evidence="2">The sequence shown here is derived from an EMBL/GenBank/DDBJ whole genome shotgun (WGS) entry which is preliminary data.</text>
</comment>
<evidence type="ECO:0000313" key="2">
    <source>
        <dbReference type="EMBL" id="KAK4341334.1"/>
    </source>
</evidence>
<evidence type="ECO:0000259" key="1">
    <source>
        <dbReference type="PROSITE" id="PS51382"/>
    </source>
</evidence>
<gene>
    <name evidence="2" type="ORF">RND71_039835</name>
</gene>
<accession>A0AAE1UXY5</accession>
<keyword evidence="3" id="KW-1185">Reference proteome</keyword>
<proteinExistence type="predicted"/>
<organism evidence="2 3">
    <name type="scientific">Anisodus tanguticus</name>
    <dbReference type="NCBI Taxonomy" id="243964"/>
    <lineage>
        <taxon>Eukaryota</taxon>
        <taxon>Viridiplantae</taxon>
        <taxon>Streptophyta</taxon>
        <taxon>Embryophyta</taxon>
        <taxon>Tracheophyta</taxon>
        <taxon>Spermatophyta</taxon>
        <taxon>Magnoliopsida</taxon>
        <taxon>eudicotyledons</taxon>
        <taxon>Gunneridae</taxon>
        <taxon>Pentapetalae</taxon>
        <taxon>asterids</taxon>
        <taxon>lamiids</taxon>
        <taxon>Solanales</taxon>
        <taxon>Solanaceae</taxon>
        <taxon>Solanoideae</taxon>
        <taxon>Hyoscyameae</taxon>
        <taxon>Anisodus</taxon>
    </lineage>
</organism>
<evidence type="ECO:0000313" key="3">
    <source>
        <dbReference type="Proteomes" id="UP001291623"/>
    </source>
</evidence>